<dbReference type="PANTHER" id="PTHR39650:SF1">
    <property type="entry name" value="CDP-ARCHAEOL SYNTHASE"/>
    <property type="match status" value="1"/>
</dbReference>
<sequence length="95" mass="10641">MIASLWLMLPAYLPNPAAVLFKGKTPMDFGRNFIDRKRILGKGKTWRGFFGGALTGFAFGLLQNFIARYLPQPWFPPFSEDTRVIGIILSLSFGA</sequence>
<dbReference type="AlphaFoldDB" id="A0A7J3T938"/>
<keyword evidence="1" id="KW-0472">Membrane</keyword>
<reference evidence="2" key="1">
    <citation type="journal article" date="2020" name="mSystems">
        <title>Genome- and Community-Level Interaction Insights into Carbon Utilization and Element Cycling Functions of Hydrothermarchaeota in Hydrothermal Sediment.</title>
        <authorList>
            <person name="Zhou Z."/>
            <person name="Liu Y."/>
            <person name="Xu W."/>
            <person name="Pan J."/>
            <person name="Luo Z.H."/>
            <person name="Li M."/>
        </authorList>
    </citation>
    <scope>NUCLEOTIDE SEQUENCE [LARGE SCALE GENOMIC DNA]</scope>
    <source>
        <strain evidence="2">HyVt-85</strain>
    </source>
</reference>
<dbReference type="EMBL" id="DRTM01000112">
    <property type="protein sequence ID" value="HHE75795.1"/>
    <property type="molecule type" value="Genomic_DNA"/>
</dbReference>
<dbReference type="InterPro" id="IPR032690">
    <property type="entry name" value="CarS"/>
</dbReference>
<keyword evidence="1" id="KW-1133">Transmembrane helix</keyword>
<dbReference type="Pfam" id="PF01864">
    <property type="entry name" value="CarS-like"/>
    <property type="match status" value="1"/>
</dbReference>
<dbReference type="PANTHER" id="PTHR39650">
    <property type="entry name" value="CDP-ARCHAEOL SYNTHASE"/>
    <property type="match status" value="1"/>
</dbReference>
<dbReference type="Proteomes" id="UP000886130">
    <property type="component" value="Unassembled WGS sequence"/>
</dbReference>
<feature type="transmembrane region" description="Helical" evidence="1">
    <location>
        <begin position="45"/>
        <end position="66"/>
    </location>
</feature>
<keyword evidence="1" id="KW-0812">Transmembrane</keyword>
<proteinExistence type="predicted"/>
<evidence type="ECO:0000313" key="2">
    <source>
        <dbReference type="EMBL" id="HHE75795.1"/>
    </source>
</evidence>
<evidence type="ECO:0000256" key="1">
    <source>
        <dbReference type="SAM" id="Phobius"/>
    </source>
</evidence>
<accession>A0A7J3T938</accession>
<organism evidence="2">
    <name type="scientific">Candidatus Aciduliprofundum boonei</name>
    <dbReference type="NCBI Taxonomy" id="379547"/>
    <lineage>
        <taxon>Archaea</taxon>
        <taxon>Methanobacteriati</taxon>
        <taxon>Thermoplasmatota</taxon>
        <taxon>DHVE2 group</taxon>
        <taxon>Candidatus Aciduliprofundum</taxon>
    </lineage>
</organism>
<comment type="caution">
    <text evidence="2">The sequence shown here is derived from an EMBL/GenBank/DDBJ whole genome shotgun (WGS) entry which is preliminary data.</text>
</comment>
<feature type="non-terminal residue" evidence="2">
    <location>
        <position position="95"/>
    </location>
</feature>
<name>A0A7J3T938_9ARCH</name>
<protein>
    <submittedName>
        <fullName evidence="2">CDP-archaeol synthase</fullName>
    </submittedName>
</protein>
<gene>
    <name evidence="2" type="ORF">ENL31_01540</name>
</gene>